<dbReference type="PROSITE" id="PS50002">
    <property type="entry name" value="SH3"/>
    <property type="match status" value="1"/>
</dbReference>
<evidence type="ECO:0000256" key="1">
    <source>
        <dbReference type="ARBA" id="ARBA00022443"/>
    </source>
</evidence>
<dbReference type="InterPro" id="IPR001452">
    <property type="entry name" value="SH3_domain"/>
</dbReference>
<dbReference type="SMART" id="SM00326">
    <property type="entry name" value="SH3"/>
    <property type="match status" value="1"/>
</dbReference>
<organism evidence="6 7">
    <name type="scientific">Albula goreensis</name>
    <dbReference type="NCBI Taxonomy" id="1534307"/>
    <lineage>
        <taxon>Eukaryota</taxon>
        <taxon>Metazoa</taxon>
        <taxon>Chordata</taxon>
        <taxon>Craniata</taxon>
        <taxon>Vertebrata</taxon>
        <taxon>Euteleostomi</taxon>
        <taxon>Actinopterygii</taxon>
        <taxon>Neopterygii</taxon>
        <taxon>Teleostei</taxon>
        <taxon>Albuliformes</taxon>
        <taxon>Albulidae</taxon>
        <taxon>Albula</taxon>
    </lineage>
</organism>
<feature type="compositionally biased region" description="Basic and acidic residues" evidence="4">
    <location>
        <begin position="144"/>
        <end position="157"/>
    </location>
</feature>
<evidence type="ECO:0000256" key="4">
    <source>
        <dbReference type="SAM" id="MobiDB-lite"/>
    </source>
</evidence>
<gene>
    <name evidence="6" type="ORF">AGOR_G00143360</name>
</gene>
<dbReference type="PANTHER" id="PTHR23176:SF107">
    <property type="entry name" value="RHO GTPASE-ACTIVATING PROTEIN 12"/>
    <property type="match status" value="1"/>
</dbReference>
<dbReference type="Proteomes" id="UP000829720">
    <property type="component" value="Unassembled WGS sequence"/>
</dbReference>
<dbReference type="Gene3D" id="2.30.30.40">
    <property type="entry name" value="SH3 Domains"/>
    <property type="match status" value="1"/>
</dbReference>
<sequence length="314" mass="35379">MDRILGKNQKSSQNNHTKIIKIAPHRQSHVDSPSPQTVNSRAAREMADKDGRCELPIAPGQVYIEVEYDYEYKAKDKLITIKQGECYMLVRKTNEDWWQVRKDENTKAFYVPAQYVREVRKALMPPPKPLQKSGSGKAKPTILDIRRSNENLNKHTELSSFGRRSPGHVSPPAGRRDANQNPGSPGHGKNMADHFQNNNASSTLPRTRAESPVPRSPLQGHRCPLDLDADRTPSHCDSAGEGSEKLRNDSESGDDLSSSSTEHMQVQWWRAQRETQAPEERRRGGGDGFLRQGNRGAALLRPQRTHPAELLMER</sequence>
<dbReference type="InterPro" id="IPR050729">
    <property type="entry name" value="Rho-GAP"/>
</dbReference>
<evidence type="ECO:0000313" key="6">
    <source>
        <dbReference type="EMBL" id="KAI1891393.1"/>
    </source>
</evidence>
<name>A0A8T3D187_9TELE</name>
<feature type="region of interest" description="Disordered" evidence="4">
    <location>
        <begin position="122"/>
        <end position="314"/>
    </location>
</feature>
<keyword evidence="2" id="KW-0343">GTPase activation</keyword>
<keyword evidence="7" id="KW-1185">Reference proteome</keyword>
<dbReference type="InterPro" id="IPR036028">
    <property type="entry name" value="SH3-like_dom_sf"/>
</dbReference>
<accession>A0A8T3D187</accession>
<dbReference type="GO" id="GO:0005737">
    <property type="term" value="C:cytoplasm"/>
    <property type="evidence" value="ECO:0007669"/>
    <property type="project" value="TreeGrafter"/>
</dbReference>
<evidence type="ECO:0000256" key="3">
    <source>
        <dbReference type="PROSITE-ProRule" id="PRU00192"/>
    </source>
</evidence>
<comment type="caution">
    <text evidence="6">The sequence shown here is derived from an EMBL/GenBank/DDBJ whole genome shotgun (WGS) entry which is preliminary data.</text>
</comment>
<dbReference type="Pfam" id="PF00018">
    <property type="entry name" value="SH3_1"/>
    <property type="match status" value="1"/>
</dbReference>
<dbReference type="GO" id="GO:0005096">
    <property type="term" value="F:GTPase activator activity"/>
    <property type="evidence" value="ECO:0007669"/>
    <property type="project" value="UniProtKB-KW"/>
</dbReference>
<protein>
    <recommendedName>
        <fullName evidence="5">SH3 domain-containing protein</fullName>
    </recommendedName>
</protein>
<reference evidence="6" key="1">
    <citation type="submission" date="2021-01" db="EMBL/GenBank/DDBJ databases">
        <authorList>
            <person name="Zahm M."/>
            <person name="Roques C."/>
            <person name="Cabau C."/>
            <person name="Klopp C."/>
            <person name="Donnadieu C."/>
            <person name="Jouanno E."/>
            <person name="Lampietro C."/>
            <person name="Louis A."/>
            <person name="Herpin A."/>
            <person name="Echchiki A."/>
            <person name="Berthelot C."/>
            <person name="Parey E."/>
            <person name="Roest-Crollius H."/>
            <person name="Braasch I."/>
            <person name="Postlethwait J."/>
            <person name="Bobe J."/>
            <person name="Montfort J."/>
            <person name="Bouchez O."/>
            <person name="Begum T."/>
            <person name="Mejri S."/>
            <person name="Adams A."/>
            <person name="Chen W.-J."/>
            <person name="Guiguen Y."/>
        </authorList>
    </citation>
    <scope>NUCLEOTIDE SEQUENCE</scope>
    <source>
        <tissue evidence="6">Blood</tissue>
    </source>
</reference>
<dbReference type="SUPFAM" id="SSF50044">
    <property type="entry name" value="SH3-domain"/>
    <property type="match status" value="1"/>
</dbReference>
<evidence type="ECO:0000259" key="5">
    <source>
        <dbReference type="PROSITE" id="PS50002"/>
    </source>
</evidence>
<dbReference type="Pfam" id="PF16618">
    <property type="entry name" value="SH3-WW_linker"/>
    <property type="match status" value="1"/>
</dbReference>
<dbReference type="CDD" id="cd12070">
    <property type="entry name" value="SH3_ARHGAP12"/>
    <property type="match status" value="1"/>
</dbReference>
<dbReference type="AlphaFoldDB" id="A0A8T3D187"/>
<feature type="domain" description="SH3" evidence="5">
    <location>
        <begin position="59"/>
        <end position="121"/>
    </location>
</feature>
<dbReference type="PANTHER" id="PTHR23176">
    <property type="entry name" value="RHO/RAC/CDC GTPASE-ACTIVATING PROTEIN"/>
    <property type="match status" value="1"/>
</dbReference>
<dbReference type="OrthoDB" id="79452at2759"/>
<feature type="compositionally biased region" description="Polar residues" evidence="4">
    <location>
        <begin position="195"/>
        <end position="205"/>
    </location>
</feature>
<feature type="compositionally biased region" description="Basic and acidic residues" evidence="4">
    <location>
        <begin position="223"/>
        <end position="234"/>
    </location>
</feature>
<evidence type="ECO:0000313" key="7">
    <source>
        <dbReference type="Proteomes" id="UP000829720"/>
    </source>
</evidence>
<keyword evidence="1 3" id="KW-0728">SH3 domain</keyword>
<evidence type="ECO:0000256" key="2">
    <source>
        <dbReference type="ARBA" id="ARBA00022468"/>
    </source>
</evidence>
<dbReference type="InterPro" id="IPR035491">
    <property type="entry name" value="ARHGAP12_SH3"/>
</dbReference>
<feature type="compositionally biased region" description="Basic and acidic residues" evidence="4">
    <location>
        <begin position="271"/>
        <end position="285"/>
    </location>
</feature>
<dbReference type="FunFam" id="2.30.30.40:FF:000056">
    <property type="entry name" value="rho GTPase-activating protein 12 isoform X1"/>
    <property type="match status" value="1"/>
</dbReference>
<proteinExistence type="predicted"/>
<dbReference type="EMBL" id="JAERUA010000013">
    <property type="protein sequence ID" value="KAI1891393.1"/>
    <property type="molecule type" value="Genomic_DNA"/>
</dbReference>